<name>A0A2P5A8U9_PARAD</name>
<dbReference type="Proteomes" id="UP000237105">
    <property type="component" value="Unassembled WGS sequence"/>
</dbReference>
<reference evidence="2" key="1">
    <citation type="submission" date="2016-06" db="EMBL/GenBank/DDBJ databases">
        <title>Parallel loss of symbiosis genes in relatives of nitrogen-fixing non-legume Parasponia.</title>
        <authorList>
            <person name="Van Velzen R."/>
            <person name="Holmer R."/>
            <person name="Bu F."/>
            <person name="Rutten L."/>
            <person name="Van Zeijl A."/>
            <person name="Liu W."/>
            <person name="Santuari L."/>
            <person name="Cao Q."/>
            <person name="Sharma T."/>
            <person name="Shen D."/>
            <person name="Roswanjaya Y."/>
            <person name="Wardhani T."/>
            <person name="Kalhor M.S."/>
            <person name="Jansen J."/>
            <person name="Van den Hoogen J."/>
            <person name="Gungor B."/>
            <person name="Hartog M."/>
            <person name="Hontelez J."/>
            <person name="Verver J."/>
            <person name="Yang W.-C."/>
            <person name="Schijlen E."/>
            <person name="Repin R."/>
            <person name="Schilthuizen M."/>
            <person name="Schranz E."/>
            <person name="Heidstra R."/>
            <person name="Miyata K."/>
            <person name="Fedorova E."/>
            <person name="Kohlen W."/>
            <person name="Bisseling T."/>
            <person name="Smit S."/>
            <person name="Geurts R."/>
        </authorList>
    </citation>
    <scope>NUCLEOTIDE SEQUENCE [LARGE SCALE GENOMIC DNA]</scope>
    <source>
        <strain evidence="2">cv. WU1-14</strain>
    </source>
</reference>
<comment type="caution">
    <text evidence="1">The sequence shown here is derived from an EMBL/GenBank/DDBJ whole genome shotgun (WGS) entry which is preliminary data.</text>
</comment>
<dbReference type="AlphaFoldDB" id="A0A2P5A8U9"/>
<evidence type="ECO:0000313" key="2">
    <source>
        <dbReference type="Proteomes" id="UP000237105"/>
    </source>
</evidence>
<proteinExistence type="predicted"/>
<organism evidence="1 2">
    <name type="scientific">Parasponia andersonii</name>
    <name type="common">Sponia andersonii</name>
    <dbReference type="NCBI Taxonomy" id="3476"/>
    <lineage>
        <taxon>Eukaryota</taxon>
        <taxon>Viridiplantae</taxon>
        <taxon>Streptophyta</taxon>
        <taxon>Embryophyta</taxon>
        <taxon>Tracheophyta</taxon>
        <taxon>Spermatophyta</taxon>
        <taxon>Magnoliopsida</taxon>
        <taxon>eudicotyledons</taxon>
        <taxon>Gunneridae</taxon>
        <taxon>Pentapetalae</taxon>
        <taxon>rosids</taxon>
        <taxon>fabids</taxon>
        <taxon>Rosales</taxon>
        <taxon>Cannabaceae</taxon>
        <taxon>Parasponia</taxon>
    </lineage>
</organism>
<dbReference type="EMBL" id="JXTB01000766">
    <property type="protein sequence ID" value="PON32960.1"/>
    <property type="molecule type" value="Genomic_DNA"/>
</dbReference>
<accession>A0A2P5A8U9</accession>
<keyword evidence="2" id="KW-1185">Reference proteome</keyword>
<gene>
    <name evidence="1" type="ORF">PanWU01x14_356720</name>
</gene>
<evidence type="ECO:0000313" key="1">
    <source>
        <dbReference type="EMBL" id="PON32960.1"/>
    </source>
</evidence>
<sequence length="147" mass="16635">LSSRSKLRSPKNIPLALKGKAKVDTSKKRKVAFEDILQNLPPLRSTVSQPELSSKQLASSSLGIPNQVYKNEEFLIFFHQLPEKTGLSAAFIDRLTSDKRLGEKKMEASQGHIQCCNANVGQYKHHLLHSYFTKHFSCTNTFNFKML</sequence>
<protein>
    <submittedName>
        <fullName evidence="1">Uncharacterized protein</fullName>
    </submittedName>
</protein>
<feature type="non-terminal residue" evidence="1">
    <location>
        <position position="1"/>
    </location>
</feature>